<sequence length="125" mass="13417">MKVDRIYLIAGLLWLIGGMLLGEHMGRSQDHGQMPTHAHIMLVGGVLSVLWGIINRVWSIGSGLLAWIQLGLHQAGTAVIIYALFHLYGGNPTDQFGMMAGIGAMIVIVATVLMLVLAFLAKPAD</sequence>
<evidence type="ECO:0000313" key="2">
    <source>
        <dbReference type="EMBL" id="MEE2525186.1"/>
    </source>
</evidence>
<evidence type="ECO:0000313" key="3">
    <source>
        <dbReference type="Proteomes" id="UP001354971"/>
    </source>
</evidence>
<feature type="transmembrane region" description="Helical" evidence="1">
    <location>
        <begin position="97"/>
        <end position="121"/>
    </location>
</feature>
<feature type="transmembrane region" description="Helical" evidence="1">
    <location>
        <begin position="38"/>
        <end position="58"/>
    </location>
</feature>
<keyword evidence="1" id="KW-0812">Transmembrane</keyword>
<accession>A0ABU7LMP6</accession>
<gene>
    <name evidence="2" type="ORF">V0U79_02330</name>
</gene>
<dbReference type="Proteomes" id="UP001354971">
    <property type="component" value="Unassembled WGS sequence"/>
</dbReference>
<keyword evidence="3" id="KW-1185">Reference proteome</keyword>
<keyword evidence="1" id="KW-1133">Transmembrane helix</keyword>
<organism evidence="2 3">
    <name type="scientific">Hyphobacterium lacteum</name>
    <dbReference type="NCBI Taxonomy" id="3116575"/>
    <lineage>
        <taxon>Bacteria</taxon>
        <taxon>Pseudomonadati</taxon>
        <taxon>Pseudomonadota</taxon>
        <taxon>Alphaproteobacteria</taxon>
        <taxon>Maricaulales</taxon>
        <taxon>Maricaulaceae</taxon>
        <taxon>Hyphobacterium</taxon>
    </lineage>
</organism>
<proteinExistence type="predicted"/>
<protein>
    <recommendedName>
        <fullName evidence="4">TonB-dependent receptor</fullName>
    </recommendedName>
</protein>
<reference evidence="2 3" key="1">
    <citation type="submission" date="2024-01" db="EMBL/GenBank/DDBJ databases">
        <title>Hyphobacterium bacterium isolated from marine sediment.</title>
        <authorList>
            <person name="Zhao S."/>
        </authorList>
    </citation>
    <scope>NUCLEOTIDE SEQUENCE [LARGE SCALE GENOMIC DNA]</scope>
    <source>
        <strain evidence="3">HN65</strain>
    </source>
</reference>
<evidence type="ECO:0000256" key="1">
    <source>
        <dbReference type="SAM" id="Phobius"/>
    </source>
</evidence>
<dbReference type="RefSeq" id="WP_330197849.1">
    <property type="nucleotide sequence ID" value="NZ_JAZDRP010000001.1"/>
</dbReference>
<evidence type="ECO:0008006" key="4">
    <source>
        <dbReference type="Google" id="ProtNLM"/>
    </source>
</evidence>
<name>A0ABU7LMP6_9PROT</name>
<feature type="transmembrane region" description="Helical" evidence="1">
    <location>
        <begin position="64"/>
        <end position="85"/>
    </location>
</feature>
<dbReference type="EMBL" id="JAZDRP010000001">
    <property type="protein sequence ID" value="MEE2525186.1"/>
    <property type="molecule type" value="Genomic_DNA"/>
</dbReference>
<feature type="transmembrane region" description="Helical" evidence="1">
    <location>
        <begin position="6"/>
        <end position="26"/>
    </location>
</feature>
<keyword evidence="1" id="KW-0472">Membrane</keyword>
<comment type="caution">
    <text evidence="2">The sequence shown here is derived from an EMBL/GenBank/DDBJ whole genome shotgun (WGS) entry which is preliminary data.</text>
</comment>